<dbReference type="EnsemblMetazoa" id="GAUT001079-RA">
    <property type="protein sequence ID" value="GAUT001079-PA"/>
    <property type="gene ID" value="GAUT001079"/>
</dbReference>
<feature type="transmembrane region" description="Helical" evidence="1">
    <location>
        <begin position="176"/>
        <end position="198"/>
    </location>
</feature>
<evidence type="ECO:0000256" key="1">
    <source>
        <dbReference type="SAM" id="Phobius"/>
    </source>
</evidence>
<keyword evidence="1" id="KW-1133">Transmembrane helix</keyword>
<organism evidence="2 3">
    <name type="scientific">Glossina austeni</name>
    <name type="common">Savannah tsetse fly</name>
    <dbReference type="NCBI Taxonomy" id="7395"/>
    <lineage>
        <taxon>Eukaryota</taxon>
        <taxon>Metazoa</taxon>
        <taxon>Ecdysozoa</taxon>
        <taxon>Arthropoda</taxon>
        <taxon>Hexapoda</taxon>
        <taxon>Insecta</taxon>
        <taxon>Pterygota</taxon>
        <taxon>Neoptera</taxon>
        <taxon>Endopterygota</taxon>
        <taxon>Diptera</taxon>
        <taxon>Brachycera</taxon>
        <taxon>Muscomorpha</taxon>
        <taxon>Hippoboscoidea</taxon>
        <taxon>Glossinidae</taxon>
        <taxon>Glossina</taxon>
    </lineage>
</organism>
<proteinExistence type="predicted"/>
<keyword evidence="3" id="KW-1185">Reference proteome</keyword>
<evidence type="ECO:0000313" key="2">
    <source>
        <dbReference type="EnsemblMetazoa" id="GAUT001079-PA"/>
    </source>
</evidence>
<feature type="transmembrane region" description="Helical" evidence="1">
    <location>
        <begin position="133"/>
        <end position="155"/>
    </location>
</feature>
<sequence length="199" mass="21940">MTLAHNNQWIYSSSSLTQATAVCDRDIIPLNLKGSGLLTIESECILQHDSVHISGHNSVTTTFTSAYTSLGELSELSQEDFVKDSSTATFNYLVLSNHYATHLTEPATIQHKLEVIQATTIQHPDSSNHSFKIAYSALAVSVAAIIILSCSMILLKKAVIAHITAAPTHDNPQHEATPTLFSFSFFFFFGHKFFLYFAQ</sequence>
<evidence type="ECO:0000313" key="3">
    <source>
        <dbReference type="Proteomes" id="UP000078200"/>
    </source>
</evidence>
<keyword evidence="1" id="KW-0472">Membrane</keyword>
<keyword evidence="1" id="KW-0812">Transmembrane</keyword>
<name>A0A1A9UDQ5_GLOAU</name>
<protein>
    <submittedName>
        <fullName evidence="2">Uncharacterized protein</fullName>
    </submittedName>
</protein>
<accession>A0A1A9UDQ5</accession>
<dbReference type="STRING" id="7395.A0A1A9UDQ5"/>
<dbReference type="AlphaFoldDB" id="A0A1A9UDQ5"/>
<dbReference type="Proteomes" id="UP000078200">
    <property type="component" value="Unassembled WGS sequence"/>
</dbReference>
<dbReference type="VEuPathDB" id="VectorBase:GAUT001079"/>
<reference evidence="2" key="1">
    <citation type="submission" date="2020-05" db="UniProtKB">
        <authorList>
            <consortium name="EnsemblMetazoa"/>
        </authorList>
    </citation>
    <scope>IDENTIFICATION</scope>
    <source>
        <strain evidence="2">TTRI</strain>
    </source>
</reference>